<dbReference type="Gene3D" id="3.10.20.30">
    <property type="match status" value="1"/>
</dbReference>
<dbReference type="STRING" id="1173020.Cha6605_1195"/>
<dbReference type="OrthoDB" id="425218at2"/>
<organism evidence="2 3">
    <name type="scientific">Chamaesiphon minutus (strain ATCC 27169 / PCC 6605)</name>
    <dbReference type="NCBI Taxonomy" id="1173020"/>
    <lineage>
        <taxon>Bacteria</taxon>
        <taxon>Bacillati</taxon>
        <taxon>Cyanobacteriota</taxon>
        <taxon>Cyanophyceae</taxon>
        <taxon>Gomontiellales</taxon>
        <taxon>Chamaesiphonaceae</taxon>
        <taxon>Chamaesiphon</taxon>
    </lineage>
</organism>
<dbReference type="Proteomes" id="UP000010366">
    <property type="component" value="Chromosome"/>
</dbReference>
<accession>K9UDY5</accession>
<keyword evidence="3" id="KW-1185">Reference proteome</keyword>
<dbReference type="HOGENOM" id="CLU_082632_10_2_3"/>
<dbReference type="GO" id="GO:0051536">
    <property type="term" value="F:iron-sulfur cluster binding"/>
    <property type="evidence" value="ECO:0007669"/>
    <property type="project" value="InterPro"/>
</dbReference>
<dbReference type="InterPro" id="IPR036010">
    <property type="entry name" value="2Fe-2S_ferredoxin-like_sf"/>
</dbReference>
<protein>
    <submittedName>
        <fullName evidence="2">Ferredoxin</fullName>
    </submittedName>
</protein>
<dbReference type="RefSeq" id="WP_015158600.1">
    <property type="nucleotide sequence ID" value="NC_019697.1"/>
</dbReference>
<dbReference type="EMBL" id="CP003600">
    <property type="protein sequence ID" value="AFY92414.1"/>
    <property type="molecule type" value="Genomic_DNA"/>
</dbReference>
<dbReference type="AlphaFoldDB" id="K9UDY5"/>
<name>K9UDY5_CHAP6</name>
<evidence type="ECO:0000313" key="2">
    <source>
        <dbReference type="EMBL" id="AFY92414.1"/>
    </source>
</evidence>
<sequence length="118" mass="12770">MARIIAEGKTFEVDEGTNLREALLAQDIDLYNAGAKIFNCHGHGICGTCLVQVEGSVSVPTAAETRPTLLHPHVNDNKRRLACQTKVLGDLLVTKFDGYFGDGDEFVWTPGGLLAAQR</sequence>
<dbReference type="eggNOG" id="COG0633">
    <property type="taxonomic scope" value="Bacteria"/>
</dbReference>
<dbReference type="KEGG" id="cmp:Cha6605_1195"/>
<dbReference type="InterPro" id="IPR012675">
    <property type="entry name" value="Beta-grasp_dom_sf"/>
</dbReference>
<feature type="domain" description="2Fe-2S ferredoxin-type" evidence="1">
    <location>
        <begin position="1"/>
        <end position="99"/>
    </location>
</feature>
<dbReference type="PROSITE" id="PS51085">
    <property type="entry name" value="2FE2S_FER_2"/>
    <property type="match status" value="1"/>
</dbReference>
<dbReference type="Pfam" id="PF00111">
    <property type="entry name" value="Fer2"/>
    <property type="match status" value="1"/>
</dbReference>
<dbReference type="InterPro" id="IPR001041">
    <property type="entry name" value="2Fe-2S_ferredoxin-type"/>
</dbReference>
<dbReference type="CDD" id="cd00207">
    <property type="entry name" value="fer2"/>
    <property type="match status" value="1"/>
</dbReference>
<evidence type="ECO:0000313" key="3">
    <source>
        <dbReference type="Proteomes" id="UP000010366"/>
    </source>
</evidence>
<reference evidence="2 3" key="1">
    <citation type="submission" date="2012-05" db="EMBL/GenBank/DDBJ databases">
        <title>Finished chromosome of genome of Chamaesiphon sp. PCC 6605.</title>
        <authorList>
            <consortium name="US DOE Joint Genome Institute"/>
            <person name="Gugger M."/>
            <person name="Coursin T."/>
            <person name="Rippka R."/>
            <person name="Tandeau De Marsac N."/>
            <person name="Huntemann M."/>
            <person name="Wei C.-L."/>
            <person name="Han J."/>
            <person name="Detter J.C."/>
            <person name="Han C."/>
            <person name="Tapia R."/>
            <person name="Chen A."/>
            <person name="Kyrpides N."/>
            <person name="Mavromatis K."/>
            <person name="Markowitz V."/>
            <person name="Szeto E."/>
            <person name="Ivanova N."/>
            <person name="Pagani I."/>
            <person name="Pati A."/>
            <person name="Goodwin L."/>
            <person name="Nordberg H.P."/>
            <person name="Cantor M.N."/>
            <person name="Hua S.X."/>
            <person name="Woyke T."/>
            <person name="Kerfeld C.A."/>
        </authorList>
    </citation>
    <scope>NUCLEOTIDE SEQUENCE [LARGE SCALE GENOMIC DNA]</scope>
    <source>
        <strain evidence="3">ATCC 27169 / PCC 6605</strain>
    </source>
</reference>
<evidence type="ECO:0000259" key="1">
    <source>
        <dbReference type="PROSITE" id="PS51085"/>
    </source>
</evidence>
<proteinExistence type="predicted"/>
<gene>
    <name evidence="2" type="ORF">Cha6605_1195</name>
</gene>
<dbReference type="SUPFAM" id="SSF54292">
    <property type="entry name" value="2Fe-2S ferredoxin-like"/>
    <property type="match status" value="1"/>
</dbReference>